<organism evidence="1 2">
    <name type="scientific">Pustulibacterium marinum</name>
    <dbReference type="NCBI Taxonomy" id="1224947"/>
    <lineage>
        <taxon>Bacteria</taxon>
        <taxon>Pseudomonadati</taxon>
        <taxon>Bacteroidota</taxon>
        <taxon>Flavobacteriia</taxon>
        <taxon>Flavobacteriales</taxon>
        <taxon>Flavobacteriaceae</taxon>
        <taxon>Pustulibacterium</taxon>
    </lineage>
</organism>
<proteinExistence type="predicted"/>
<name>A0A1I7IRB3_9FLAO</name>
<accession>A0A1I7IRB3</accession>
<dbReference type="EMBL" id="FPBK01000020">
    <property type="protein sequence ID" value="SFU75433.1"/>
    <property type="molecule type" value="Genomic_DNA"/>
</dbReference>
<dbReference type="Proteomes" id="UP000199138">
    <property type="component" value="Unassembled WGS sequence"/>
</dbReference>
<protein>
    <submittedName>
        <fullName evidence="1">Uncharacterized protein</fullName>
    </submittedName>
</protein>
<keyword evidence="2" id="KW-1185">Reference proteome</keyword>
<evidence type="ECO:0000313" key="2">
    <source>
        <dbReference type="Proteomes" id="UP000199138"/>
    </source>
</evidence>
<sequence length="234" mass="27927">MRKEDAEKYNYTNMSIKRVTVQHFAEFCKGLKQTRSEVLQAMIYFFEGYKLSPYDTLDSHLERIENTFKKRFSAMISIIKDIEKKKMDPTHEMLQLLFQEATRWEEPKSELKLEKGSDPSDHTKPKKELLLEKIRPEESSSLDRNLDAQAYYQDQYFEEQKRVRELTRMLEKIFAASSYVDPTFGSGYVKISMEKNEFEHMKMKAYVHHDHTTENREQLPAKRFGFCCLFGKRK</sequence>
<gene>
    <name evidence="1" type="ORF">SAMN05216480_1209</name>
</gene>
<reference evidence="1 2" key="1">
    <citation type="submission" date="2016-10" db="EMBL/GenBank/DDBJ databases">
        <authorList>
            <person name="de Groot N.N."/>
        </authorList>
    </citation>
    <scope>NUCLEOTIDE SEQUENCE [LARGE SCALE GENOMIC DNA]</scope>
    <source>
        <strain evidence="1 2">CGMCC 1.12333</strain>
    </source>
</reference>
<dbReference type="STRING" id="1224947.SAMN05216480_1209"/>
<dbReference type="NCBIfam" id="NF041200">
    <property type="entry name" value="mob_BfmA_Nterm"/>
    <property type="match status" value="1"/>
</dbReference>
<evidence type="ECO:0000313" key="1">
    <source>
        <dbReference type="EMBL" id="SFU75433.1"/>
    </source>
</evidence>
<dbReference type="InterPro" id="IPR048012">
    <property type="entry name" value="BfmA-like_N"/>
</dbReference>
<dbReference type="AlphaFoldDB" id="A0A1I7IRB3"/>